<evidence type="ECO:0000256" key="1">
    <source>
        <dbReference type="ARBA" id="ARBA00022441"/>
    </source>
</evidence>
<evidence type="ECO:0000256" key="4">
    <source>
        <dbReference type="ARBA" id="ARBA00039295"/>
    </source>
</evidence>
<evidence type="ECO:0000256" key="3">
    <source>
        <dbReference type="ARBA" id="ARBA00037224"/>
    </source>
</evidence>
<organism evidence="5 6">
    <name type="scientific">Cyprinus carpio</name>
    <name type="common">Common carp</name>
    <dbReference type="NCBI Taxonomy" id="7962"/>
    <lineage>
        <taxon>Eukaryota</taxon>
        <taxon>Metazoa</taxon>
        <taxon>Chordata</taxon>
        <taxon>Craniata</taxon>
        <taxon>Vertebrata</taxon>
        <taxon>Euteleostomi</taxon>
        <taxon>Actinopterygii</taxon>
        <taxon>Neopterygii</taxon>
        <taxon>Teleostei</taxon>
        <taxon>Ostariophysi</taxon>
        <taxon>Cypriniformes</taxon>
        <taxon>Cyprinidae</taxon>
        <taxon>Cyprininae</taxon>
        <taxon>Cyprinus</taxon>
    </lineage>
</organism>
<evidence type="ECO:0000313" key="5">
    <source>
        <dbReference type="Ensembl" id="ENSCCRP00020056301.1"/>
    </source>
</evidence>
<keyword evidence="1" id="KW-0880">Kelch repeat</keyword>
<keyword evidence="2" id="KW-0677">Repeat</keyword>
<dbReference type="AlphaFoldDB" id="A0A8C2FJY6"/>
<dbReference type="PANTHER" id="PTHR46647:SF1">
    <property type="entry name" value="RAB9 EFFECTOR PROTEIN WITH KELCH MOTIFS"/>
    <property type="match status" value="1"/>
</dbReference>
<dbReference type="InterPro" id="IPR052124">
    <property type="entry name" value="Rab9_kelch_effector"/>
</dbReference>
<dbReference type="SUPFAM" id="SSF117281">
    <property type="entry name" value="Kelch motif"/>
    <property type="match status" value="1"/>
</dbReference>
<evidence type="ECO:0000313" key="6">
    <source>
        <dbReference type="Proteomes" id="UP000694701"/>
    </source>
</evidence>
<reference evidence="5" key="1">
    <citation type="submission" date="2025-08" db="UniProtKB">
        <authorList>
            <consortium name="Ensembl"/>
        </authorList>
    </citation>
    <scope>IDENTIFICATION</scope>
</reference>
<sequence>MYGKYVVCNAVSGAADAEGRGLWQTVQVKGAAPTVRTYHTSSACVGDRLYVFSGGDAGASPVTDPQLHVFDTGLRSTQYHSRFRTEACITEKLCLFHEFTQNIH</sequence>
<evidence type="ECO:0000256" key="2">
    <source>
        <dbReference type="ARBA" id="ARBA00022737"/>
    </source>
</evidence>
<dbReference type="InterPro" id="IPR015915">
    <property type="entry name" value="Kelch-typ_b-propeller"/>
</dbReference>
<comment type="function">
    <text evidence="3">Rab9 effector required for endosome to trans-Golgi network (TGN) transport.</text>
</comment>
<proteinExistence type="predicted"/>
<accession>A0A8C2FJY6</accession>
<dbReference type="Ensembl" id="ENSCCRT00020062075.1">
    <property type="protein sequence ID" value="ENSCCRP00020056301.1"/>
    <property type="gene ID" value="ENSCCRG00020026662.1"/>
</dbReference>
<dbReference type="PANTHER" id="PTHR46647">
    <property type="entry name" value="RAB9 EFFECTOR PROTEIN WITH KELCH MOTIFS"/>
    <property type="match status" value="1"/>
</dbReference>
<name>A0A8C2FJY6_CYPCA</name>
<protein>
    <recommendedName>
        <fullName evidence="4">Rab9 effector protein with kelch motifs</fullName>
    </recommendedName>
</protein>
<dbReference type="Proteomes" id="UP000694701">
    <property type="component" value="Unplaced"/>
</dbReference>